<protein>
    <submittedName>
        <fullName evidence="2">Uncharacterized protein</fullName>
    </submittedName>
</protein>
<comment type="caution">
    <text evidence="2">The sequence shown here is derived from an EMBL/GenBank/DDBJ whole genome shotgun (WGS) entry which is preliminary data.</text>
</comment>
<reference evidence="2" key="2">
    <citation type="submission" date="2020-09" db="EMBL/GenBank/DDBJ databases">
        <authorList>
            <person name="Sun Q."/>
            <person name="Ohkuma M."/>
        </authorList>
    </citation>
    <scope>NUCLEOTIDE SEQUENCE</scope>
    <source>
        <strain evidence="2">JCM 4386</strain>
    </source>
</reference>
<keyword evidence="3" id="KW-1185">Reference proteome</keyword>
<accession>A0A918FY48</accession>
<organism evidence="2 3">
    <name type="scientific">Streptomyces humidus</name>
    <dbReference type="NCBI Taxonomy" id="52259"/>
    <lineage>
        <taxon>Bacteria</taxon>
        <taxon>Bacillati</taxon>
        <taxon>Actinomycetota</taxon>
        <taxon>Actinomycetes</taxon>
        <taxon>Kitasatosporales</taxon>
        <taxon>Streptomycetaceae</taxon>
        <taxon>Streptomyces</taxon>
    </lineage>
</organism>
<evidence type="ECO:0000256" key="1">
    <source>
        <dbReference type="SAM" id="MobiDB-lite"/>
    </source>
</evidence>
<dbReference type="AlphaFoldDB" id="A0A918FY48"/>
<dbReference type="Proteomes" id="UP000606194">
    <property type="component" value="Unassembled WGS sequence"/>
</dbReference>
<proteinExistence type="predicted"/>
<evidence type="ECO:0000313" key="3">
    <source>
        <dbReference type="Proteomes" id="UP000606194"/>
    </source>
</evidence>
<feature type="compositionally biased region" description="Basic and acidic residues" evidence="1">
    <location>
        <begin position="49"/>
        <end position="61"/>
    </location>
</feature>
<feature type="compositionally biased region" description="Low complexity" evidence="1">
    <location>
        <begin position="25"/>
        <end position="42"/>
    </location>
</feature>
<dbReference type="EMBL" id="BMTL01000015">
    <property type="protein sequence ID" value="GGR96296.1"/>
    <property type="molecule type" value="Genomic_DNA"/>
</dbReference>
<reference evidence="2" key="1">
    <citation type="journal article" date="2014" name="Int. J. Syst. Evol. Microbiol.">
        <title>Complete genome sequence of Corynebacterium casei LMG S-19264T (=DSM 44701T), isolated from a smear-ripened cheese.</title>
        <authorList>
            <consortium name="US DOE Joint Genome Institute (JGI-PGF)"/>
            <person name="Walter F."/>
            <person name="Albersmeier A."/>
            <person name="Kalinowski J."/>
            <person name="Ruckert C."/>
        </authorList>
    </citation>
    <scope>NUCLEOTIDE SEQUENCE</scope>
    <source>
        <strain evidence="2">JCM 4386</strain>
    </source>
</reference>
<name>A0A918FY48_9ACTN</name>
<sequence>MILIRRTESPSGVCMTRHDREPSDAAGAPVAAVAEENAVAQVNRRRTGGFRDRRGTRPPPE</sequence>
<feature type="region of interest" description="Disordered" evidence="1">
    <location>
        <begin position="1"/>
        <end position="61"/>
    </location>
</feature>
<gene>
    <name evidence="2" type="ORF">GCM10010269_38880</name>
</gene>
<evidence type="ECO:0000313" key="2">
    <source>
        <dbReference type="EMBL" id="GGR96296.1"/>
    </source>
</evidence>